<gene>
    <name evidence="1" type="ORF">B0487_1589</name>
</gene>
<evidence type="ECO:0000313" key="2">
    <source>
        <dbReference type="Proteomes" id="UP000193377"/>
    </source>
</evidence>
<dbReference type="AlphaFoldDB" id="A0A1X2Z2Q4"/>
<proteinExistence type="predicted"/>
<accession>A0A1X2Z2Q4</accession>
<sequence length="81" mass="9459">MRVLQTKSPELFDGSENEPVKVTDYDYMPFYQAVCETCGDDPEMMTIIYETKGGKQYGQSYDYFGLPNLLETLDKWDEEHN</sequence>
<evidence type="ECO:0000313" key="1">
    <source>
        <dbReference type="EMBL" id="OSG88670.1"/>
    </source>
</evidence>
<name>A0A1X2Z2Q4_BIFAD</name>
<organism evidence="1 2">
    <name type="scientific">Bifidobacterium adolescentis</name>
    <dbReference type="NCBI Taxonomy" id="1680"/>
    <lineage>
        <taxon>Bacteria</taxon>
        <taxon>Bacillati</taxon>
        <taxon>Actinomycetota</taxon>
        <taxon>Actinomycetes</taxon>
        <taxon>Bifidobacteriales</taxon>
        <taxon>Bifidobacteriaceae</taxon>
        <taxon>Bifidobacterium</taxon>
    </lineage>
</organism>
<dbReference type="EMBL" id="LNKD01000001">
    <property type="protein sequence ID" value="OSG88670.1"/>
    <property type="molecule type" value="Genomic_DNA"/>
</dbReference>
<dbReference type="Proteomes" id="UP000193377">
    <property type="component" value="Unassembled WGS sequence"/>
</dbReference>
<comment type="caution">
    <text evidence="1">The sequence shown here is derived from an EMBL/GenBank/DDBJ whole genome shotgun (WGS) entry which is preliminary data.</text>
</comment>
<reference evidence="1 2" key="1">
    <citation type="journal article" date="2016" name="Sci. Rep.">
        <title>Evaluation of genetic diversity among strains of the human gut commensal Bifidobacterium adolescentis.</title>
        <authorList>
            <person name="Duranti S."/>
            <person name="Milani C."/>
            <person name="Lugli G.A."/>
            <person name="Mancabelli L."/>
            <person name="Turroni F."/>
            <person name="Ferrario C."/>
            <person name="Mangifesta M."/>
            <person name="Viappiani A."/>
            <person name="Sanchez B."/>
            <person name="Margolles A."/>
            <person name="van Sinderen D."/>
            <person name="Ventura M."/>
        </authorList>
    </citation>
    <scope>NUCLEOTIDE SEQUENCE [LARGE SCALE GENOMIC DNA]</scope>
    <source>
        <strain evidence="1 2">487B</strain>
    </source>
</reference>
<protein>
    <submittedName>
        <fullName evidence="1">Uncharacterized protein</fullName>
    </submittedName>
</protein>